<dbReference type="Pfam" id="PF04143">
    <property type="entry name" value="Sulf_transp"/>
    <property type="match status" value="1"/>
</dbReference>
<reference evidence="10" key="1">
    <citation type="submission" date="2023-11" db="EMBL/GenBank/DDBJ databases">
        <title>MicrobeMod: A computational toolkit for identifying prokaryotic methylation and restriction-modification with nanopore sequencing.</title>
        <authorList>
            <person name="Crits-Christoph A."/>
            <person name="Kang S.C."/>
            <person name="Lee H."/>
            <person name="Ostrov N."/>
        </authorList>
    </citation>
    <scope>NUCLEOTIDE SEQUENCE</scope>
    <source>
        <strain evidence="10">ATCC 51242</strain>
    </source>
</reference>
<keyword evidence="5 9" id="KW-0812">Transmembrane</keyword>
<protein>
    <submittedName>
        <fullName evidence="10">YeeE/YedE family protein</fullName>
    </submittedName>
</protein>
<evidence type="ECO:0000256" key="4">
    <source>
        <dbReference type="ARBA" id="ARBA00022519"/>
    </source>
</evidence>
<dbReference type="RefSeq" id="WP_084264182.1">
    <property type="nucleotide sequence ID" value="NZ_CP007516.1"/>
</dbReference>
<sequence length="166" mass="17459">MAIWYTNKRRCAPKPPTRGISRKKERFELEDFTPISGLIGGIMIGLSATLLLLLTGRIAGISGIVGGIFTGGRESLWRVAFLIGMLLAAVGYVAAVGSEGLVEVEVSLPLVILGGLLVGFGTRLGSGCTSGHGVCGLARFSKRSFAATATFFLVAIATVYVVRHVF</sequence>
<dbReference type="InterPro" id="IPR007272">
    <property type="entry name" value="Sulf_transp_TsuA/YedE"/>
</dbReference>
<organism evidence="10 11">
    <name type="scientific">Rubrobacter radiotolerans</name>
    <name type="common">Arthrobacter radiotolerans</name>
    <dbReference type="NCBI Taxonomy" id="42256"/>
    <lineage>
        <taxon>Bacteria</taxon>
        <taxon>Bacillati</taxon>
        <taxon>Actinomycetota</taxon>
        <taxon>Rubrobacteria</taxon>
        <taxon>Rubrobacterales</taxon>
        <taxon>Rubrobacteraceae</taxon>
        <taxon>Rubrobacter</taxon>
    </lineage>
</organism>
<name>A0AB35TAL0_RUBRA</name>
<evidence type="ECO:0000256" key="2">
    <source>
        <dbReference type="ARBA" id="ARBA00022448"/>
    </source>
</evidence>
<dbReference type="GO" id="GO:0005886">
    <property type="term" value="C:plasma membrane"/>
    <property type="evidence" value="ECO:0007669"/>
    <property type="project" value="UniProtKB-SubCell"/>
</dbReference>
<evidence type="ECO:0000256" key="6">
    <source>
        <dbReference type="ARBA" id="ARBA00022989"/>
    </source>
</evidence>
<feature type="transmembrane region" description="Helical" evidence="9">
    <location>
        <begin position="106"/>
        <end position="124"/>
    </location>
</feature>
<accession>A0AB35TAL0</accession>
<dbReference type="Proteomes" id="UP001281130">
    <property type="component" value="Unassembled WGS sequence"/>
</dbReference>
<dbReference type="AlphaFoldDB" id="A0AB35TAL0"/>
<proteinExistence type="inferred from homology"/>
<comment type="similarity">
    <text evidence="8">Belongs to the TsuA/YedE (TC 9.B.102) family.</text>
</comment>
<evidence type="ECO:0000256" key="3">
    <source>
        <dbReference type="ARBA" id="ARBA00022475"/>
    </source>
</evidence>
<evidence type="ECO:0000256" key="1">
    <source>
        <dbReference type="ARBA" id="ARBA00004429"/>
    </source>
</evidence>
<keyword evidence="2" id="KW-0813">Transport</keyword>
<keyword evidence="3" id="KW-1003">Cell membrane</keyword>
<dbReference type="PANTHER" id="PTHR30574">
    <property type="entry name" value="INNER MEMBRANE PROTEIN YEDE"/>
    <property type="match status" value="1"/>
</dbReference>
<evidence type="ECO:0000313" key="10">
    <source>
        <dbReference type="EMBL" id="MDX5895503.1"/>
    </source>
</evidence>
<evidence type="ECO:0000256" key="9">
    <source>
        <dbReference type="SAM" id="Phobius"/>
    </source>
</evidence>
<comment type="subcellular location">
    <subcellularLocation>
        <location evidence="1">Cell inner membrane</location>
        <topology evidence="1">Multi-pass membrane protein</topology>
    </subcellularLocation>
</comment>
<keyword evidence="6 9" id="KW-1133">Transmembrane helix</keyword>
<evidence type="ECO:0000313" key="11">
    <source>
        <dbReference type="Proteomes" id="UP001281130"/>
    </source>
</evidence>
<evidence type="ECO:0000256" key="7">
    <source>
        <dbReference type="ARBA" id="ARBA00023136"/>
    </source>
</evidence>
<dbReference type="EMBL" id="JAWXXX010000003">
    <property type="protein sequence ID" value="MDX5895503.1"/>
    <property type="molecule type" value="Genomic_DNA"/>
</dbReference>
<feature type="transmembrane region" description="Helical" evidence="9">
    <location>
        <begin position="35"/>
        <end position="54"/>
    </location>
</feature>
<comment type="caution">
    <text evidence="10">The sequence shown here is derived from an EMBL/GenBank/DDBJ whole genome shotgun (WGS) entry which is preliminary data.</text>
</comment>
<gene>
    <name evidence="10" type="ORF">SIL72_15855</name>
</gene>
<keyword evidence="4" id="KW-0997">Cell inner membrane</keyword>
<feature type="transmembrane region" description="Helical" evidence="9">
    <location>
        <begin position="145"/>
        <end position="162"/>
    </location>
</feature>
<evidence type="ECO:0000256" key="5">
    <source>
        <dbReference type="ARBA" id="ARBA00022692"/>
    </source>
</evidence>
<evidence type="ECO:0000256" key="8">
    <source>
        <dbReference type="ARBA" id="ARBA00035655"/>
    </source>
</evidence>
<feature type="transmembrane region" description="Helical" evidence="9">
    <location>
        <begin position="75"/>
        <end position="94"/>
    </location>
</feature>
<dbReference type="PANTHER" id="PTHR30574:SF1">
    <property type="entry name" value="SULPHUR TRANSPORT DOMAIN-CONTAINING PROTEIN"/>
    <property type="match status" value="1"/>
</dbReference>
<keyword evidence="7 9" id="KW-0472">Membrane</keyword>